<sequence length="38" mass="4299">MQNLRGVRKRIGDDWHLMIDPASMLNSWNDALALGTVC</sequence>
<gene>
    <name evidence="1" type="ORF">METZ01_LOCUS359963</name>
</gene>
<protein>
    <submittedName>
        <fullName evidence="1">Uncharacterized protein</fullName>
    </submittedName>
</protein>
<feature type="non-terminal residue" evidence="1">
    <location>
        <position position="38"/>
    </location>
</feature>
<reference evidence="1" key="1">
    <citation type="submission" date="2018-05" db="EMBL/GenBank/DDBJ databases">
        <authorList>
            <person name="Lanie J.A."/>
            <person name="Ng W.-L."/>
            <person name="Kazmierczak K.M."/>
            <person name="Andrzejewski T.M."/>
            <person name="Davidsen T.M."/>
            <person name="Wayne K.J."/>
            <person name="Tettelin H."/>
            <person name="Glass J.I."/>
            <person name="Rusch D."/>
            <person name="Podicherti R."/>
            <person name="Tsui H.-C.T."/>
            <person name="Winkler M.E."/>
        </authorList>
    </citation>
    <scope>NUCLEOTIDE SEQUENCE</scope>
</reference>
<dbReference type="EMBL" id="UINC01127767">
    <property type="protein sequence ID" value="SVD07109.1"/>
    <property type="molecule type" value="Genomic_DNA"/>
</dbReference>
<name>A0A382SB57_9ZZZZ</name>
<accession>A0A382SB57</accession>
<evidence type="ECO:0000313" key="1">
    <source>
        <dbReference type="EMBL" id="SVD07109.1"/>
    </source>
</evidence>
<proteinExistence type="predicted"/>
<organism evidence="1">
    <name type="scientific">marine metagenome</name>
    <dbReference type="NCBI Taxonomy" id="408172"/>
    <lineage>
        <taxon>unclassified sequences</taxon>
        <taxon>metagenomes</taxon>
        <taxon>ecological metagenomes</taxon>
    </lineage>
</organism>
<dbReference type="AlphaFoldDB" id="A0A382SB57"/>